<feature type="transmembrane region" description="Helical" evidence="2">
    <location>
        <begin position="12"/>
        <end position="33"/>
    </location>
</feature>
<dbReference type="RefSeq" id="WP_183941291.1">
    <property type="nucleotide sequence ID" value="NZ_BAABBG010000002.1"/>
</dbReference>
<evidence type="ECO:0000256" key="2">
    <source>
        <dbReference type="SAM" id="Phobius"/>
    </source>
</evidence>
<proteinExistence type="predicted"/>
<protein>
    <submittedName>
        <fullName evidence="3">Uncharacterized protein</fullName>
    </submittedName>
</protein>
<accession>A0A840AZQ8</accession>
<organism evidence="3 4">
    <name type="scientific">Sphingorhabdus rigui</name>
    <dbReference type="NCBI Taxonomy" id="1282858"/>
    <lineage>
        <taxon>Bacteria</taxon>
        <taxon>Pseudomonadati</taxon>
        <taxon>Pseudomonadota</taxon>
        <taxon>Alphaproteobacteria</taxon>
        <taxon>Sphingomonadales</taxon>
        <taxon>Sphingomonadaceae</taxon>
        <taxon>Sphingorhabdus</taxon>
    </lineage>
</organism>
<reference evidence="3 4" key="1">
    <citation type="submission" date="2020-08" db="EMBL/GenBank/DDBJ databases">
        <title>Genomic Encyclopedia of Type Strains, Phase IV (KMG-IV): sequencing the most valuable type-strain genomes for metagenomic binning, comparative biology and taxonomic classification.</title>
        <authorList>
            <person name="Goeker M."/>
        </authorList>
    </citation>
    <scope>NUCLEOTIDE SEQUENCE [LARGE SCALE GENOMIC DNA]</scope>
    <source>
        <strain evidence="3 4">DSM 29050</strain>
    </source>
</reference>
<keyword evidence="2" id="KW-1133">Transmembrane helix</keyword>
<name>A0A840AZQ8_9SPHN</name>
<dbReference type="AlphaFoldDB" id="A0A840AZQ8"/>
<feature type="region of interest" description="Disordered" evidence="1">
    <location>
        <begin position="41"/>
        <end position="91"/>
    </location>
</feature>
<keyword evidence="2" id="KW-0812">Transmembrane</keyword>
<evidence type="ECO:0000256" key="1">
    <source>
        <dbReference type="SAM" id="MobiDB-lite"/>
    </source>
</evidence>
<comment type="caution">
    <text evidence="3">The sequence shown here is derived from an EMBL/GenBank/DDBJ whole genome shotgun (WGS) entry which is preliminary data.</text>
</comment>
<evidence type="ECO:0000313" key="3">
    <source>
        <dbReference type="EMBL" id="MBB3943123.1"/>
    </source>
</evidence>
<keyword evidence="4" id="KW-1185">Reference proteome</keyword>
<dbReference type="EMBL" id="JACIEA010000001">
    <property type="protein sequence ID" value="MBB3943123.1"/>
    <property type="molecule type" value="Genomic_DNA"/>
</dbReference>
<sequence length="91" mass="9629">MVEQKQSAIQRIQVGVVGLVVVLLFVTLATMVLDRVSDSAQVPGAMEATPITEIKKQTPDEPLAELGVTPVAKNESATPPKSATPPRGRPQ</sequence>
<keyword evidence="2" id="KW-0472">Membrane</keyword>
<dbReference type="Proteomes" id="UP000581447">
    <property type="component" value="Unassembled WGS sequence"/>
</dbReference>
<evidence type="ECO:0000313" key="4">
    <source>
        <dbReference type="Proteomes" id="UP000581447"/>
    </source>
</evidence>
<gene>
    <name evidence="3" type="ORF">GGR91_001345</name>
</gene>